<feature type="domain" description="G-protein coupled receptors family 2 profile 2" evidence="9">
    <location>
        <begin position="21"/>
        <end position="261"/>
    </location>
</feature>
<dbReference type="InterPro" id="IPR022343">
    <property type="entry name" value="GCR1-cAMP_receptor"/>
</dbReference>
<evidence type="ECO:0000256" key="3">
    <source>
        <dbReference type="ARBA" id="ARBA00022989"/>
    </source>
</evidence>
<keyword evidence="6 10" id="KW-0675">Receptor</keyword>
<dbReference type="InterPro" id="IPR017981">
    <property type="entry name" value="GPCR_2-like_7TM"/>
</dbReference>
<dbReference type="GO" id="GO:0007189">
    <property type="term" value="P:adenylate cyclase-activating G protein-coupled receptor signaling pathway"/>
    <property type="evidence" value="ECO:0007669"/>
    <property type="project" value="TreeGrafter"/>
</dbReference>
<sequence>MSLNGTMQCTLFDEQGKCTAVVAVKKTMASLSLVGCVFMILIIWAFSKYRLFVQRLILYLTISAFFSSIGHLMASIKPEGPVCTFEAFWLTFSDWAVLLWVLIITINLYLNAVMMKSTEKYEILYSAIVWGFSLFMACIPFIGNHYGPAGAWWWYIPLFLLIGVMFIMYIVIVYKVNHQSGLWQGTYNPDQERQRDMLKEYVRPLKVYPLIYLVLSIFPLINRLQNAFSKSDEPVFVLSLLHAASSPLQGLINALVYGLDPDTRSRLTWLQIKALVNKRSAHQPIREYPLVPAPETPDLEDVGMFTMKPYPTKAI</sequence>
<evidence type="ECO:0000256" key="5">
    <source>
        <dbReference type="ARBA" id="ARBA00023136"/>
    </source>
</evidence>
<dbReference type="EMBL" id="JAIZAY010000013">
    <property type="protein sequence ID" value="KAJ8030437.1"/>
    <property type="molecule type" value="Genomic_DNA"/>
</dbReference>
<keyword evidence="3 8" id="KW-1133">Transmembrane helix</keyword>
<dbReference type="AlphaFoldDB" id="A0A9Q1BPG0"/>
<dbReference type="GO" id="GO:0004930">
    <property type="term" value="F:G protein-coupled receptor activity"/>
    <property type="evidence" value="ECO:0007669"/>
    <property type="project" value="UniProtKB-KW"/>
</dbReference>
<dbReference type="PANTHER" id="PTHR23112:SF43">
    <property type="entry name" value="CYCLIC AMP RECEPTOR-LIKE PROTEIN A"/>
    <property type="match status" value="1"/>
</dbReference>
<keyword evidence="4" id="KW-0297">G-protein coupled receptor</keyword>
<comment type="subcellular location">
    <subcellularLocation>
        <location evidence="1">Membrane</location>
        <topology evidence="1">Multi-pass membrane protein</topology>
    </subcellularLocation>
</comment>
<evidence type="ECO:0000256" key="4">
    <source>
        <dbReference type="ARBA" id="ARBA00023040"/>
    </source>
</evidence>
<evidence type="ECO:0000313" key="11">
    <source>
        <dbReference type="Proteomes" id="UP001152320"/>
    </source>
</evidence>
<dbReference type="PRINTS" id="PR02000">
    <property type="entry name" value="GCR1PLANT"/>
</dbReference>
<comment type="caution">
    <text evidence="10">The sequence shown here is derived from an EMBL/GenBank/DDBJ whole genome shotgun (WGS) entry which is preliminary data.</text>
</comment>
<dbReference type="Pfam" id="PF11970">
    <property type="entry name" value="GPR_Gpa2_C"/>
    <property type="match status" value="1"/>
</dbReference>
<feature type="transmembrane region" description="Helical" evidence="8">
    <location>
        <begin position="56"/>
        <end position="76"/>
    </location>
</feature>
<proteinExistence type="predicted"/>
<dbReference type="GO" id="GO:0005886">
    <property type="term" value="C:plasma membrane"/>
    <property type="evidence" value="ECO:0007669"/>
    <property type="project" value="TreeGrafter"/>
</dbReference>
<dbReference type="Gene3D" id="1.20.1070.10">
    <property type="entry name" value="Rhodopsin 7-helix transmembrane proteins"/>
    <property type="match status" value="1"/>
</dbReference>
<evidence type="ECO:0000256" key="1">
    <source>
        <dbReference type="ARBA" id="ARBA00004141"/>
    </source>
</evidence>
<dbReference type="PANTHER" id="PTHR23112">
    <property type="entry name" value="G PROTEIN-COUPLED RECEPTOR 157-RELATED"/>
    <property type="match status" value="1"/>
</dbReference>
<evidence type="ECO:0000256" key="6">
    <source>
        <dbReference type="ARBA" id="ARBA00023170"/>
    </source>
</evidence>
<keyword evidence="5 8" id="KW-0472">Membrane</keyword>
<keyword evidence="11" id="KW-1185">Reference proteome</keyword>
<feature type="transmembrane region" description="Helical" evidence="8">
    <location>
        <begin position="154"/>
        <end position="174"/>
    </location>
</feature>
<feature type="transmembrane region" description="Helical" evidence="8">
    <location>
        <begin position="122"/>
        <end position="142"/>
    </location>
</feature>
<dbReference type="OrthoDB" id="100006at2759"/>
<evidence type="ECO:0000256" key="2">
    <source>
        <dbReference type="ARBA" id="ARBA00022692"/>
    </source>
</evidence>
<reference evidence="10" key="1">
    <citation type="submission" date="2021-10" db="EMBL/GenBank/DDBJ databases">
        <title>Tropical sea cucumber genome reveals ecological adaptation and Cuvierian tubules defense mechanism.</title>
        <authorList>
            <person name="Chen T."/>
        </authorList>
    </citation>
    <scope>NUCLEOTIDE SEQUENCE</scope>
    <source>
        <strain evidence="10">Nanhai2018</strain>
        <tissue evidence="10">Muscle</tissue>
    </source>
</reference>
<name>A0A9Q1BPG0_HOLLE</name>
<evidence type="ECO:0000256" key="8">
    <source>
        <dbReference type="SAM" id="Phobius"/>
    </source>
</evidence>
<evidence type="ECO:0000256" key="7">
    <source>
        <dbReference type="ARBA" id="ARBA00023224"/>
    </source>
</evidence>
<feature type="transmembrane region" description="Helical" evidence="8">
    <location>
        <begin position="29"/>
        <end position="47"/>
    </location>
</feature>
<keyword evidence="2 8" id="KW-0812">Transmembrane</keyword>
<gene>
    <name evidence="10" type="ORF">HOLleu_26869</name>
</gene>
<feature type="transmembrane region" description="Helical" evidence="8">
    <location>
        <begin position="88"/>
        <end position="110"/>
    </location>
</feature>
<keyword evidence="7" id="KW-0807">Transducer</keyword>
<dbReference type="Proteomes" id="UP001152320">
    <property type="component" value="Chromosome 13"/>
</dbReference>
<evidence type="ECO:0000259" key="9">
    <source>
        <dbReference type="PROSITE" id="PS50261"/>
    </source>
</evidence>
<accession>A0A9Q1BPG0</accession>
<dbReference type="InterPro" id="IPR022596">
    <property type="entry name" value="GPR1/2/3_C"/>
</dbReference>
<feature type="transmembrane region" description="Helical" evidence="8">
    <location>
        <begin position="205"/>
        <end position="224"/>
    </location>
</feature>
<dbReference type="InterPro" id="IPR022340">
    <property type="entry name" value="GPCR_GCR1_put"/>
</dbReference>
<dbReference type="SUPFAM" id="SSF81321">
    <property type="entry name" value="Family A G protein-coupled receptor-like"/>
    <property type="match status" value="1"/>
</dbReference>
<evidence type="ECO:0000313" key="10">
    <source>
        <dbReference type="EMBL" id="KAJ8030437.1"/>
    </source>
</evidence>
<dbReference type="GO" id="GO:0007166">
    <property type="term" value="P:cell surface receptor signaling pathway"/>
    <property type="evidence" value="ECO:0007669"/>
    <property type="project" value="InterPro"/>
</dbReference>
<dbReference type="PROSITE" id="PS50261">
    <property type="entry name" value="G_PROTEIN_RECEP_F2_4"/>
    <property type="match status" value="1"/>
</dbReference>
<protein>
    <submittedName>
        <fullName evidence="10">G-protein coupled receptor 1</fullName>
    </submittedName>
</protein>
<feature type="transmembrane region" description="Helical" evidence="8">
    <location>
        <begin position="236"/>
        <end position="259"/>
    </location>
</feature>
<dbReference type="PRINTS" id="PR02001">
    <property type="entry name" value="GCR1CAMPR"/>
</dbReference>
<organism evidence="10 11">
    <name type="scientific">Holothuria leucospilota</name>
    <name type="common">Black long sea cucumber</name>
    <name type="synonym">Mertensiothuria leucospilota</name>
    <dbReference type="NCBI Taxonomy" id="206669"/>
    <lineage>
        <taxon>Eukaryota</taxon>
        <taxon>Metazoa</taxon>
        <taxon>Echinodermata</taxon>
        <taxon>Eleutherozoa</taxon>
        <taxon>Echinozoa</taxon>
        <taxon>Holothuroidea</taxon>
        <taxon>Aspidochirotacea</taxon>
        <taxon>Aspidochirotida</taxon>
        <taxon>Holothuriidae</taxon>
        <taxon>Holothuria</taxon>
    </lineage>
</organism>